<comment type="caution">
    <text evidence="5">The sequence shown here is derived from an EMBL/GenBank/DDBJ whole genome shotgun (WGS) entry which is preliminary data.</text>
</comment>
<dbReference type="EMBL" id="VZTU01021551">
    <property type="protein sequence ID" value="NXT81072.1"/>
    <property type="molecule type" value="Genomic_DNA"/>
</dbReference>
<dbReference type="InterPro" id="IPR034325">
    <property type="entry name" value="S-100_dom"/>
</dbReference>
<protein>
    <submittedName>
        <fullName evidence="5">CRNN protein</fullName>
    </submittedName>
</protein>
<reference evidence="5 6" key="1">
    <citation type="submission" date="2019-09" db="EMBL/GenBank/DDBJ databases">
        <title>Bird 10,000 Genomes (B10K) Project - Family phase.</title>
        <authorList>
            <person name="Zhang G."/>
        </authorList>
    </citation>
    <scope>NUCLEOTIDE SEQUENCE [LARGE SCALE GENOMIC DNA]</scope>
    <source>
        <strain evidence="5">B10K-DU-011-47</strain>
        <tissue evidence="5">Mixed tissue sample</tissue>
    </source>
</reference>
<evidence type="ECO:0000256" key="1">
    <source>
        <dbReference type="ARBA" id="ARBA00022723"/>
    </source>
</evidence>
<accession>A0A7L3FJB4</accession>
<evidence type="ECO:0000256" key="3">
    <source>
        <dbReference type="SAM" id="MobiDB-lite"/>
    </source>
</evidence>
<dbReference type="InterPro" id="IPR018247">
    <property type="entry name" value="EF_Hand_1_Ca_BS"/>
</dbReference>
<gene>
    <name evidence="5" type="primary">Crnn</name>
    <name evidence="5" type="ORF">ZAPATR_R02293</name>
</gene>
<dbReference type="Pfam" id="PF01023">
    <property type="entry name" value="S_100"/>
    <property type="match status" value="1"/>
</dbReference>
<dbReference type="GO" id="GO:0001533">
    <property type="term" value="C:cornified envelope"/>
    <property type="evidence" value="ECO:0007669"/>
    <property type="project" value="TreeGrafter"/>
</dbReference>
<dbReference type="PROSITE" id="PS00018">
    <property type="entry name" value="EF_HAND_1"/>
    <property type="match status" value="1"/>
</dbReference>
<keyword evidence="1" id="KW-0479">Metal-binding</keyword>
<feature type="compositionally biased region" description="Low complexity" evidence="3">
    <location>
        <begin position="388"/>
        <end position="404"/>
    </location>
</feature>
<evidence type="ECO:0000313" key="6">
    <source>
        <dbReference type="Proteomes" id="UP000557426"/>
    </source>
</evidence>
<dbReference type="InterPro" id="IPR013787">
    <property type="entry name" value="S100_Ca-bd_sub"/>
</dbReference>
<feature type="non-terminal residue" evidence="5">
    <location>
        <position position="1"/>
    </location>
</feature>
<dbReference type="CDD" id="cd00213">
    <property type="entry name" value="S-100"/>
    <property type="match status" value="1"/>
</dbReference>
<organism evidence="5 6">
    <name type="scientific">Zapornia atra</name>
    <name type="common">Henderson crake</name>
    <dbReference type="NCBI Taxonomy" id="2585822"/>
    <lineage>
        <taxon>Eukaryota</taxon>
        <taxon>Metazoa</taxon>
        <taxon>Chordata</taxon>
        <taxon>Craniata</taxon>
        <taxon>Vertebrata</taxon>
        <taxon>Euteleostomi</taxon>
        <taxon>Archelosauria</taxon>
        <taxon>Archosauria</taxon>
        <taxon>Dinosauria</taxon>
        <taxon>Saurischia</taxon>
        <taxon>Theropoda</taxon>
        <taxon>Coelurosauria</taxon>
        <taxon>Aves</taxon>
        <taxon>Neognathae</taxon>
        <taxon>Neoaves</taxon>
        <taxon>Gruiformes</taxon>
        <taxon>Rallidae</taxon>
        <taxon>Zapornia</taxon>
    </lineage>
</organism>
<sequence>MAQLQENISSILDAVYMCARSEGNCSPLSKEELRQLMEQEFGDGMENPQDPKTIKKVLCFLDDNSNRRVDFSELLSLVFCMAKACYKPLQKHHALEGGQEPTAQKKAGREQPPAPHAVGRDSHNQQVPKQGVKNQVKDTKTQDPENHQTPGGEKPKKDPENHQTPGGEKPKKDPENHQTPETEKPKKDIGNRQPTETEKPKKDPGNHQTPEGEKPKKDPGNHQTPEGEKPKKDPGNHQTPETEKPKKDPENRSHQTPEAGTPKKDQKPHQTKEKEAPGKGSKHHQSPETGAKEQDPNCSSETQGRDPKKTQVSKDPQHDPNPNTTQKLLPPQRGASPRRDPKPQGIHHNPASHHLPASKVVERENNRVEAPSRPAQQQQDAHHPRQPPIQQQVQQSLYQWPPQQ</sequence>
<evidence type="ECO:0000259" key="4">
    <source>
        <dbReference type="SMART" id="SM01394"/>
    </source>
</evidence>
<feature type="domain" description="S100/CaBP-9k-type calcium binding subdomain" evidence="4">
    <location>
        <begin position="4"/>
        <end position="46"/>
    </location>
</feature>
<evidence type="ECO:0000313" key="5">
    <source>
        <dbReference type="EMBL" id="NXT81072.1"/>
    </source>
</evidence>
<proteinExistence type="predicted"/>
<feature type="region of interest" description="Disordered" evidence="3">
    <location>
        <begin position="100"/>
        <end position="404"/>
    </location>
</feature>
<feature type="compositionally biased region" description="Basic and acidic residues" evidence="3">
    <location>
        <begin position="168"/>
        <end position="277"/>
    </location>
</feature>
<dbReference type="PANTHER" id="PTHR14054:SF14">
    <property type="entry name" value="REPETIN"/>
    <property type="match status" value="1"/>
</dbReference>
<dbReference type="SMART" id="SM01394">
    <property type="entry name" value="S_100"/>
    <property type="match status" value="1"/>
</dbReference>
<dbReference type="AlphaFoldDB" id="A0A7L3FJB4"/>
<keyword evidence="2" id="KW-0106">Calcium</keyword>
<dbReference type="Gene3D" id="1.10.238.10">
    <property type="entry name" value="EF-hand"/>
    <property type="match status" value="1"/>
</dbReference>
<name>A0A7L3FJB4_9GRUI</name>
<keyword evidence="6" id="KW-1185">Reference proteome</keyword>
<dbReference type="SUPFAM" id="SSF47473">
    <property type="entry name" value="EF-hand"/>
    <property type="match status" value="1"/>
</dbReference>
<feature type="compositionally biased region" description="Basic and acidic residues" evidence="3">
    <location>
        <begin position="135"/>
        <end position="146"/>
    </location>
</feature>
<dbReference type="InterPro" id="IPR011992">
    <property type="entry name" value="EF-hand-dom_pair"/>
</dbReference>
<evidence type="ECO:0000256" key="2">
    <source>
        <dbReference type="ARBA" id="ARBA00022837"/>
    </source>
</evidence>
<feature type="non-terminal residue" evidence="5">
    <location>
        <position position="404"/>
    </location>
</feature>
<dbReference type="Proteomes" id="UP000557426">
    <property type="component" value="Unassembled WGS sequence"/>
</dbReference>
<dbReference type="PANTHER" id="PTHR14054">
    <property type="entry name" value="REPETIN"/>
    <property type="match status" value="1"/>
</dbReference>
<dbReference type="GO" id="GO:0046914">
    <property type="term" value="F:transition metal ion binding"/>
    <property type="evidence" value="ECO:0007669"/>
    <property type="project" value="InterPro"/>
</dbReference>